<evidence type="ECO:0000256" key="1">
    <source>
        <dbReference type="ARBA" id="ARBA00093462"/>
    </source>
</evidence>
<evidence type="ECO:0000313" key="4">
    <source>
        <dbReference type="EMBL" id="RDW17499.1"/>
    </source>
</evidence>
<feature type="region of interest" description="Disordered" evidence="2">
    <location>
        <begin position="136"/>
        <end position="156"/>
    </location>
</feature>
<dbReference type="InterPro" id="IPR034829">
    <property type="entry name" value="DnaD-like_sf"/>
</dbReference>
<comment type="caution">
    <text evidence="4">The sequence shown here is derived from an EMBL/GenBank/DDBJ whole genome shotgun (WGS) entry which is preliminary data.</text>
</comment>
<dbReference type="InterPro" id="IPR006343">
    <property type="entry name" value="DnaB/C_C"/>
</dbReference>
<dbReference type="PANTHER" id="PTHR37293">
    <property type="entry name" value="PHAGE REPLICATION PROTEIN-RELATED"/>
    <property type="match status" value="1"/>
</dbReference>
<name>A0A3D8PQP2_9BACI</name>
<organism evidence="4 5">
    <name type="scientific">Oceanobacillus arenosus</name>
    <dbReference type="NCBI Taxonomy" id="1229153"/>
    <lineage>
        <taxon>Bacteria</taxon>
        <taxon>Bacillati</taxon>
        <taxon>Bacillota</taxon>
        <taxon>Bacilli</taxon>
        <taxon>Bacillales</taxon>
        <taxon>Bacillaceae</taxon>
        <taxon>Oceanobacillus</taxon>
    </lineage>
</organism>
<accession>A0A3D8PQP2</accession>
<evidence type="ECO:0000313" key="5">
    <source>
        <dbReference type="Proteomes" id="UP000257143"/>
    </source>
</evidence>
<comment type="similarity">
    <text evidence="1">Belongs to the DnaB/DnaD family.</text>
</comment>
<dbReference type="NCBIfam" id="TIGR01446">
    <property type="entry name" value="DnaD_dom"/>
    <property type="match status" value="1"/>
</dbReference>
<dbReference type="AlphaFoldDB" id="A0A3D8PQP2"/>
<dbReference type="InterPro" id="IPR053162">
    <property type="entry name" value="DnaD"/>
</dbReference>
<dbReference type="PANTHER" id="PTHR37293:SF5">
    <property type="entry name" value="DNA REPLICATION PROTEIN"/>
    <property type="match status" value="1"/>
</dbReference>
<dbReference type="EMBL" id="PIOC01000019">
    <property type="protein sequence ID" value="RDW17499.1"/>
    <property type="molecule type" value="Genomic_DNA"/>
</dbReference>
<proteinExistence type="inferred from homology"/>
<dbReference type="Proteomes" id="UP000257143">
    <property type="component" value="Unassembled WGS sequence"/>
</dbReference>
<dbReference type="Gene3D" id="1.10.10.630">
    <property type="entry name" value="DnaD domain-like"/>
    <property type="match status" value="1"/>
</dbReference>
<gene>
    <name evidence="4" type="ORF">CWR48_13315</name>
</gene>
<dbReference type="OrthoDB" id="1047417at2"/>
<sequence length="266" mass="30809">MTTFNFHRDKNFLMDWLMLNHLTTGEIVLWHTLMNIGNRLGQRSVFNAPNSTLMKFTGLSKQGIINARKKLLERGFIRYEKGHQNKAPVYEMIPLPQAIGNYFSTTKNQELTRDLTQDVTRDFTLKLTSDLGQELPIHKDKSKKERRGRGGGSGRDMNQLFKIYEENINKLTPLIREALMEWTSATGIEIVKEAIAITAKKGGRTYSYTEKILKEWQNAGLQTIEAVHSYELAKELEKDNKLIPFRKPDNKKQEEDIFAELLKEEF</sequence>
<feature type="domain" description="DnaB/C C-terminal" evidence="3">
    <location>
        <begin position="161"/>
        <end position="231"/>
    </location>
</feature>
<reference evidence="5" key="1">
    <citation type="submission" date="2017-11" db="EMBL/GenBank/DDBJ databases">
        <authorList>
            <person name="Zhu W."/>
        </authorList>
    </citation>
    <scope>NUCLEOTIDE SEQUENCE [LARGE SCALE GENOMIC DNA]</scope>
    <source>
        <strain evidence="5">CAU 1183</strain>
    </source>
</reference>
<evidence type="ECO:0000256" key="2">
    <source>
        <dbReference type="SAM" id="MobiDB-lite"/>
    </source>
</evidence>
<evidence type="ECO:0000259" key="3">
    <source>
        <dbReference type="Pfam" id="PF07261"/>
    </source>
</evidence>
<protein>
    <recommendedName>
        <fullName evidence="3">DnaB/C C-terminal domain-containing protein</fullName>
    </recommendedName>
</protein>
<dbReference type="SUPFAM" id="SSF158499">
    <property type="entry name" value="DnaD domain-like"/>
    <property type="match status" value="1"/>
</dbReference>
<keyword evidence="5" id="KW-1185">Reference proteome</keyword>
<dbReference type="Pfam" id="PF07261">
    <property type="entry name" value="DnaB_2"/>
    <property type="match status" value="1"/>
</dbReference>
<dbReference type="RefSeq" id="WP_115773747.1">
    <property type="nucleotide sequence ID" value="NZ_PIOC01000019.1"/>
</dbReference>